<evidence type="ECO:0000313" key="4">
    <source>
        <dbReference type="Proteomes" id="UP000032544"/>
    </source>
</evidence>
<dbReference type="Proteomes" id="UP000032544">
    <property type="component" value="Unassembled WGS sequence"/>
</dbReference>
<dbReference type="Gene3D" id="3.40.30.10">
    <property type="entry name" value="Glutaredoxin"/>
    <property type="match status" value="1"/>
</dbReference>
<dbReference type="OrthoDB" id="981626at2"/>
<name>A0A0D8J950_9BACT</name>
<accession>A0A0D8J950</accession>
<dbReference type="Pfam" id="PF13899">
    <property type="entry name" value="Thioredoxin_7"/>
    <property type="match status" value="1"/>
</dbReference>
<dbReference type="STRING" id="1544798.LH29_13415"/>
<dbReference type="SUPFAM" id="SSF52833">
    <property type="entry name" value="Thioredoxin-like"/>
    <property type="match status" value="1"/>
</dbReference>
<dbReference type="InterPro" id="IPR013766">
    <property type="entry name" value="Thioredoxin_domain"/>
</dbReference>
<dbReference type="InterPro" id="IPR051099">
    <property type="entry name" value="AGR/TXD"/>
</dbReference>
<evidence type="ECO:0000259" key="2">
    <source>
        <dbReference type="PROSITE" id="PS51352"/>
    </source>
</evidence>
<dbReference type="GO" id="GO:0016853">
    <property type="term" value="F:isomerase activity"/>
    <property type="evidence" value="ECO:0007669"/>
    <property type="project" value="UniProtKB-KW"/>
</dbReference>
<feature type="domain" description="Thioredoxin" evidence="2">
    <location>
        <begin position="5"/>
        <end position="152"/>
    </location>
</feature>
<dbReference type="RefSeq" id="WP_045030431.1">
    <property type="nucleotide sequence ID" value="NZ_JRHC01000003.1"/>
</dbReference>
<keyword evidence="4" id="KW-1185">Reference proteome</keyword>
<protein>
    <submittedName>
        <fullName evidence="3">Thiol-disulfide isomerase</fullName>
    </submittedName>
</protein>
<organism evidence="3 4">
    <name type="scientific">Draconibacterium sediminis</name>
    <dbReference type="NCBI Taxonomy" id="1544798"/>
    <lineage>
        <taxon>Bacteria</taxon>
        <taxon>Pseudomonadati</taxon>
        <taxon>Bacteroidota</taxon>
        <taxon>Bacteroidia</taxon>
        <taxon>Marinilabiliales</taxon>
        <taxon>Prolixibacteraceae</taxon>
        <taxon>Draconibacterium</taxon>
    </lineage>
</organism>
<gene>
    <name evidence="3" type="ORF">LH29_13415</name>
</gene>
<dbReference type="PROSITE" id="PS51352">
    <property type="entry name" value="THIOREDOXIN_2"/>
    <property type="match status" value="1"/>
</dbReference>
<keyword evidence="1" id="KW-0732">Signal</keyword>
<evidence type="ECO:0000313" key="3">
    <source>
        <dbReference type="EMBL" id="KJF43249.1"/>
    </source>
</evidence>
<sequence length="152" mass="17305">MSKQLILKSASLTFLLTLILSGISFGQNWQSDFQQSLQTAKTEDKPVILVFSGSDWCAPCMKLENEIWSSDEFKNYSAEHFVLYKADFPRQKKNQPDSGQVKANKELAEKYNQKGFFPLVVVLDKTGKVLGETGYKKLSPVEYIKHLETFVN</sequence>
<dbReference type="AlphaFoldDB" id="A0A0D8J950"/>
<keyword evidence="3" id="KW-0413">Isomerase</keyword>
<evidence type="ECO:0000256" key="1">
    <source>
        <dbReference type="ARBA" id="ARBA00022729"/>
    </source>
</evidence>
<dbReference type="PATRIC" id="fig|1544798.3.peg.2843"/>
<dbReference type="PANTHER" id="PTHR15337:SF11">
    <property type="entry name" value="THIOREDOXIN DOMAIN-CONTAINING PROTEIN"/>
    <property type="match status" value="1"/>
</dbReference>
<dbReference type="InterPro" id="IPR036249">
    <property type="entry name" value="Thioredoxin-like_sf"/>
</dbReference>
<proteinExistence type="predicted"/>
<dbReference type="PANTHER" id="PTHR15337">
    <property type="entry name" value="ANTERIOR GRADIENT PROTEIN-RELATED"/>
    <property type="match status" value="1"/>
</dbReference>
<dbReference type="EMBL" id="JRHC01000003">
    <property type="protein sequence ID" value="KJF43249.1"/>
    <property type="molecule type" value="Genomic_DNA"/>
</dbReference>
<comment type="caution">
    <text evidence="3">The sequence shown here is derived from an EMBL/GenBank/DDBJ whole genome shotgun (WGS) entry which is preliminary data.</text>
</comment>
<reference evidence="3 4" key="1">
    <citation type="submission" date="2014-09" db="EMBL/GenBank/DDBJ databases">
        <title>Draft Genome Sequence of Draconibacterium sp. JN14CK-3.</title>
        <authorList>
            <person name="Dong C."/>
            <person name="Lai Q."/>
            <person name="Shao Z."/>
        </authorList>
    </citation>
    <scope>NUCLEOTIDE SEQUENCE [LARGE SCALE GENOMIC DNA]</scope>
    <source>
        <strain evidence="3 4">JN14CK-3</strain>
    </source>
</reference>